<keyword evidence="6" id="KW-0456">Lyase</keyword>
<dbReference type="Proteomes" id="UP000092321">
    <property type="component" value="Unassembled WGS sequence"/>
</dbReference>
<evidence type="ECO:0000313" key="15">
    <source>
        <dbReference type="Proteomes" id="UP000092321"/>
    </source>
</evidence>
<dbReference type="InterPro" id="IPR029068">
    <property type="entry name" value="Glyas_Bleomycin-R_OHBP_Dase"/>
</dbReference>
<comment type="caution">
    <text evidence="14">The sequence shown here is derived from an EMBL/GenBank/DDBJ whole genome shotgun (WGS) entry which is preliminary data.</text>
</comment>
<dbReference type="PROSITE" id="PS51819">
    <property type="entry name" value="VOC"/>
    <property type="match status" value="2"/>
</dbReference>
<dbReference type="NCBIfam" id="TIGR00068">
    <property type="entry name" value="glyox_I"/>
    <property type="match status" value="1"/>
</dbReference>
<evidence type="ECO:0000313" key="14">
    <source>
        <dbReference type="EMBL" id="OBA25847.1"/>
    </source>
</evidence>
<comment type="cofactor">
    <cofactor evidence="12">
        <name>Zn(2+)</name>
        <dbReference type="ChEBI" id="CHEBI:29105"/>
    </cofactor>
    <text evidence="12">Binds 1 zinc ion per subunit. In the homodimer, two zinc ions are bound between subunits.</text>
</comment>
<dbReference type="PANTHER" id="PTHR10374">
    <property type="entry name" value="LACTOYLGLUTATHIONE LYASE GLYOXALASE I"/>
    <property type="match status" value="1"/>
</dbReference>
<dbReference type="GO" id="GO:0046872">
    <property type="term" value="F:metal ion binding"/>
    <property type="evidence" value="ECO:0007669"/>
    <property type="project" value="UniProtKB-KW"/>
</dbReference>
<dbReference type="OrthoDB" id="16820at2759"/>
<evidence type="ECO:0000256" key="7">
    <source>
        <dbReference type="ARBA" id="ARBA00030291"/>
    </source>
</evidence>
<sequence length="360" mass="41425">MNSVLSQFKTSKQVIEYIASNPSYYGKKISSVRSNIQKPILNHTCLRVKDPVKSINFYQDVLNFKLISVKKFPQWGFDLYFLSQNKTLQPEEIFSVEGILELTHNYGTETDPNYVINNGNDPTKGEGFGHICVSTFDVQKLYDDITTKFGDSLKFQTKLNAPGSKKGIFFLYDPDKYSIEVFSYGNRANHSKDEEERVLIDQNEKFNHTMIRVVDPVKAISFYTNVLGMSLLDVKHNKEHQFSLYFIGYNYKNYESGVDYEVKGLLEPRRVREGTIQLRHYWGTENLPDFKYHSGNEDPQGFGHTCVAFENASKVCEEIEQVYGDSIQWAPKWGEGGMKNIAFIKDADAYKIEFVNKKGV</sequence>
<feature type="domain" description="VOC" evidence="13">
    <location>
        <begin position="205"/>
        <end position="357"/>
    </location>
</feature>
<dbReference type="Gene3D" id="3.10.180.10">
    <property type="entry name" value="2,3-Dihydroxybiphenyl 1,2-Dioxygenase, domain 1"/>
    <property type="match status" value="2"/>
</dbReference>
<feature type="domain" description="VOC" evidence="13">
    <location>
        <begin position="40"/>
        <end position="184"/>
    </location>
</feature>
<dbReference type="Pfam" id="PF00903">
    <property type="entry name" value="Glyoxalase"/>
    <property type="match status" value="2"/>
</dbReference>
<comment type="pathway">
    <text evidence="1">Secondary metabolite metabolism; methylglyoxal degradation; (R)-lactate from methylglyoxal: step 1/2.</text>
</comment>
<organism evidence="14 15">
    <name type="scientific">Hanseniaspora valbyensis NRRL Y-1626</name>
    <dbReference type="NCBI Taxonomy" id="766949"/>
    <lineage>
        <taxon>Eukaryota</taxon>
        <taxon>Fungi</taxon>
        <taxon>Dikarya</taxon>
        <taxon>Ascomycota</taxon>
        <taxon>Saccharomycotina</taxon>
        <taxon>Saccharomycetes</taxon>
        <taxon>Saccharomycodales</taxon>
        <taxon>Saccharomycodaceae</taxon>
        <taxon>Hanseniaspora</taxon>
    </lineage>
</organism>
<dbReference type="AlphaFoldDB" id="A0A1B7TAW2"/>
<evidence type="ECO:0000256" key="10">
    <source>
        <dbReference type="ARBA" id="ARBA00033298"/>
    </source>
</evidence>
<evidence type="ECO:0000256" key="4">
    <source>
        <dbReference type="ARBA" id="ARBA00022723"/>
    </source>
</evidence>
<proteinExistence type="inferred from homology"/>
<dbReference type="InterPro" id="IPR037523">
    <property type="entry name" value="VOC_core"/>
</dbReference>
<name>A0A1B7TAW2_9ASCO</name>
<dbReference type="InterPro" id="IPR004361">
    <property type="entry name" value="Glyoxalase_1"/>
</dbReference>
<dbReference type="EC" id="4.4.1.5" evidence="3"/>
<reference evidence="15" key="1">
    <citation type="journal article" date="2016" name="Proc. Natl. Acad. Sci. U.S.A.">
        <title>Comparative genomics of biotechnologically important yeasts.</title>
        <authorList>
            <person name="Riley R."/>
            <person name="Haridas S."/>
            <person name="Wolfe K.H."/>
            <person name="Lopes M.R."/>
            <person name="Hittinger C.T."/>
            <person name="Goeker M."/>
            <person name="Salamov A.A."/>
            <person name="Wisecaver J.H."/>
            <person name="Long T.M."/>
            <person name="Calvey C.H."/>
            <person name="Aerts A.L."/>
            <person name="Barry K.W."/>
            <person name="Choi C."/>
            <person name="Clum A."/>
            <person name="Coughlan A.Y."/>
            <person name="Deshpande S."/>
            <person name="Douglass A.P."/>
            <person name="Hanson S.J."/>
            <person name="Klenk H.-P."/>
            <person name="LaButti K.M."/>
            <person name="Lapidus A."/>
            <person name="Lindquist E.A."/>
            <person name="Lipzen A.M."/>
            <person name="Meier-Kolthoff J.P."/>
            <person name="Ohm R.A."/>
            <person name="Otillar R.P."/>
            <person name="Pangilinan J.L."/>
            <person name="Peng Y."/>
            <person name="Rokas A."/>
            <person name="Rosa C.A."/>
            <person name="Scheuner C."/>
            <person name="Sibirny A.A."/>
            <person name="Slot J.C."/>
            <person name="Stielow J.B."/>
            <person name="Sun H."/>
            <person name="Kurtzman C.P."/>
            <person name="Blackwell M."/>
            <person name="Grigoriev I.V."/>
            <person name="Jeffries T.W."/>
        </authorList>
    </citation>
    <scope>NUCLEOTIDE SEQUENCE [LARGE SCALE GENOMIC DNA]</scope>
    <source>
        <strain evidence="15">NRRL Y-1626</strain>
    </source>
</reference>
<evidence type="ECO:0000256" key="9">
    <source>
        <dbReference type="ARBA" id="ARBA00032460"/>
    </source>
</evidence>
<keyword evidence="15" id="KW-1185">Reference proteome</keyword>
<dbReference type="InterPro" id="IPR018146">
    <property type="entry name" value="Glyoxalase_1_CS"/>
</dbReference>
<gene>
    <name evidence="14" type="ORF">HANVADRAFT_53616</name>
</gene>
<evidence type="ECO:0000256" key="2">
    <source>
        <dbReference type="ARBA" id="ARBA00010363"/>
    </source>
</evidence>
<evidence type="ECO:0000256" key="1">
    <source>
        <dbReference type="ARBA" id="ARBA00005008"/>
    </source>
</evidence>
<protein>
    <recommendedName>
        <fullName evidence="3">lactoylglutathione lyase</fullName>
        <ecNumber evidence="3">4.4.1.5</ecNumber>
    </recommendedName>
    <alternativeName>
        <fullName evidence="8">Aldoketomutase</fullName>
    </alternativeName>
    <alternativeName>
        <fullName evidence="7">Ketone-aldehyde mutase</fullName>
    </alternativeName>
    <alternativeName>
        <fullName evidence="9">Methylglyoxalase</fullName>
    </alternativeName>
    <alternativeName>
        <fullName evidence="10">S-D-lactoylglutathione methylglyoxal lyase</fullName>
    </alternativeName>
</protein>
<evidence type="ECO:0000256" key="5">
    <source>
        <dbReference type="ARBA" id="ARBA00022833"/>
    </source>
</evidence>
<dbReference type="InterPro" id="IPR004360">
    <property type="entry name" value="Glyas_Fos-R_dOase_dom"/>
</dbReference>
<dbReference type="CDD" id="cd07233">
    <property type="entry name" value="GlxI_Zn"/>
    <property type="match status" value="2"/>
</dbReference>
<feature type="binding site" evidence="12">
    <location>
        <position position="353"/>
    </location>
    <ligand>
        <name>Zn(2+)</name>
        <dbReference type="ChEBI" id="CHEBI:29105"/>
        <note>ligand shared between dimeric partners</note>
    </ligand>
</feature>
<dbReference type="PANTHER" id="PTHR10374:SF30">
    <property type="entry name" value="LACTOYLGLUTATHIONE LYASE"/>
    <property type="match status" value="1"/>
</dbReference>
<dbReference type="SUPFAM" id="SSF54593">
    <property type="entry name" value="Glyoxalase/Bleomycin resistance protein/Dihydroxybiphenyl dioxygenase"/>
    <property type="match status" value="2"/>
</dbReference>
<keyword evidence="5 12" id="KW-0862">Zinc</keyword>
<feature type="active site" description="Proton donor/acceptor" evidence="11">
    <location>
        <position position="353"/>
    </location>
</feature>
<accession>A0A1B7TAW2</accession>
<keyword evidence="4 12" id="KW-0479">Metal-binding</keyword>
<evidence type="ECO:0000259" key="13">
    <source>
        <dbReference type="PROSITE" id="PS51819"/>
    </source>
</evidence>
<dbReference type="EMBL" id="LXPE01000039">
    <property type="protein sequence ID" value="OBA25847.1"/>
    <property type="molecule type" value="Genomic_DNA"/>
</dbReference>
<evidence type="ECO:0000256" key="8">
    <source>
        <dbReference type="ARBA" id="ARBA00030892"/>
    </source>
</evidence>
<evidence type="ECO:0000256" key="12">
    <source>
        <dbReference type="PIRSR" id="PIRSR604361-3"/>
    </source>
</evidence>
<dbReference type="PROSITE" id="PS00934">
    <property type="entry name" value="GLYOXALASE_I_1"/>
    <property type="match status" value="1"/>
</dbReference>
<evidence type="ECO:0000256" key="3">
    <source>
        <dbReference type="ARBA" id="ARBA00012081"/>
    </source>
</evidence>
<evidence type="ECO:0000256" key="11">
    <source>
        <dbReference type="PIRSR" id="PIRSR604361-1"/>
    </source>
</evidence>
<feature type="binding site" evidence="12">
    <location>
        <position position="304"/>
    </location>
    <ligand>
        <name>Zn(2+)</name>
        <dbReference type="ChEBI" id="CHEBI:29105"/>
        <note>ligand shared between dimeric partners</note>
    </ligand>
</feature>
<evidence type="ECO:0000256" key="6">
    <source>
        <dbReference type="ARBA" id="ARBA00023239"/>
    </source>
</evidence>
<dbReference type="GO" id="GO:0004462">
    <property type="term" value="F:lactoylglutathione lyase activity"/>
    <property type="evidence" value="ECO:0007669"/>
    <property type="project" value="UniProtKB-EC"/>
</dbReference>
<comment type="similarity">
    <text evidence="2">Belongs to the glyoxalase I family.</text>
</comment>